<dbReference type="InterPro" id="IPR029064">
    <property type="entry name" value="Ribosomal_eL30-like_sf"/>
</dbReference>
<evidence type="ECO:0000313" key="5">
    <source>
        <dbReference type="Proteomes" id="UP000700059"/>
    </source>
</evidence>
<sequence>MVVYGRRVAEYILAKHSDKILQVYLAKEINKKQFSAFARLNVPLVHVDSKKAQSLARGGNHQGYLLEIKPLVPLEFSVFKAMDFVLVLCGISDVGNIGALFRTAYVLGVDGIILCGLRDFKQEGALRASSGAMLDMPFSLVYNALDVVNELKFADFKLYGTSLDGVEFGGITQGKKALFLGAEGEGLSARILKKMDENLTITQKRAFDSLNVSTAGAILIDRMVNGRF</sequence>
<dbReference type="EMBL" id="JAIGYQ010000005">
    <property type="protein sequence ID" value="MBX7490709.1"/>
    <property type="molecule type" value="Genomic_DNA"/>
</dbReference>
<accession>A0ABS7JMT0</accession>
<evidence type="ECO:0000259" key="3">
    <source>
        <dbReference type="SMART" id="SM00967"/>
    </source>
</evidence>
<dbReference type="Proteomes" id="UP000700059">
    <property type="component" value="Unassembled WGS sequence"/>
</dbReference>
<dbReference type="SUPFAM" id="SSF75217">
    <property type="entry name" value="alpha/beta knot"/>
    <property type="match status" value="1"/>
</dbReference>
<dbReference type="InterPro" id="IPR013123">
    <property type="entry name" value="SpoU_subst-bd"/>
</dbReference>
<dbReference type="Gene3D" id="3.30.1330.30">
    <property type="match status" value="1"/>
</dbReference>
<dbReference type="RefSeq" id="WP_221532081.1">
    <property type="nucleotide sequence ID" value="NZ_JAIGYP010000005.1"/>
</dbReference>
<comment type="caution">
    <text evidence="4">The sequence shown here is derived from an EMBL/GenBank/DDBJ whole genome shotgun (WGS) entry which is preliminary data.</text>
</comment>
<dbReference type="CDD" id="cd18095">
    <property type="entry name" value="SpoU-like_rRNA-MTase"/>
    <property type="match status" value="1"/>
</dbReference>
<evidence type="ECO:0000256" key="2">
    <source>
        <dbReference type="ARBA" id="ARBA00022679"/>
    </source>
</evidence>
<dbReference type="InterPro" id="IPR029028">
    <property type="entry name" value="Alpha/beta_knot_MTases"/>
</dbReference>
<dbReference type="SMART" id="SM00967">
    <property type="entry name" value="SpoU_sub_bind"/>
    <property type="match status" value="1"/>
</dbReference>
<dbReference type="InterPro" id="IPR029026">
    <property type="entry name" value="tRNA_m1G_MTases_N"/>
</dbReference>
<organism evidence="4 5">
    <name type="scientific">Helicobacter turcicus</name>
    <dbReference type="NCBI Taxonomy" id="2867412"/>
    <lineage>
        <taxon>Bacteria</taxon>
        <taxon>Pseudomonadati</taxon>
        <taxon>Campylobacterota</taxon>
        <taxon>Epsilonproteobacteria</taxon>
        <taxon>Campylobacterales</taxon>
        <taxon>Helicobacteraceae</taxon>
        <taxon>Helicobacter</taxon>
    </lineage>
</organism>
<protein>
    <submittedName>
        <fullName evidence="4">23S rRNA (Guanosine(2251)-2'-O)-methyltransferase RlmB</fullName>
    </submittedName>
</protein>
<proteinExistence type="predicted"/>
<evidence type="ECO:0000313" key="4">
    <source>
        <dbReference type="EMBL" id="MBX7490709.1"/>
    </source>
</evidence>
<dbReference type="InterPro" id="IPR004441">
    <property type="entry name" value="rRNA_MeTrfase_TrmH"/>
</dbReference>
<gene>
    <name evidence="4" type="ORF">K4G57_04415</name>
</gene>
<dbReference type="PANTHER" id="PTHR46429:SF1">
    <property type="entry name" value="23S RRNA (GUANOSINE-2'-O-)-METHYLTRANSFERASE RLMB"/>
    <property type="match status" value="1"/>
</dbReference>
<dbReference type="Gene3D" id="3.40.1280.10">
    <property type="match status" value="1"/>
</dbReference>
<dbReference type="Pfam" id="PF08032">
    <property type="entry name" value="SpoU_sub_bind"/>
    <property type="match status" value="1"/>
</dbReference>
<name>A0ABS7JMT0_9HELI</name>
<dbReference type="InterPro" id="IPR001537">
    <property type="entry name" value="SpoU_MeTrfase"/>
</dbReference>
<dbReference type="SUPFAM" id="SSF55315">
    <property type="entry name" value="L30e-like"/>
    <property type="match status" value="1"/>
</dbReference>
<feature type="domain" description="RNA 2-O ribose methyltransferase substrate binding" evidence="3">
    <location>
        <begin position="2"/>
        <end position="74"/>
    </location>
</feature>
<reference evidence="4 5" key="1">
    <citation type="submission" date="2021-08" db="EMBL/GenBank/DDBJ databases">
        <title>Helicobacter spp. isolated from feces of Anatolian Ground Squirrel (Spermophilus xanthoprymnus) in Turkey.</title>
        <authorList>
            <person name="Aydin F."/>
            <person name="Abay S."/>
            <person name="Kayman T."/>
            <person name="Karakaya E."/>
            <person name="Saticioglu I.B."/>
        </authorList>
    </citation>
    <scope>NUCLEOTIDE SEQUENCE [LARGE SCALE GENOMIC DNA]</scope>
    <source>
        <strain evidence="4 5">Faydin-H70</strain>
    </source>
</reference>
<keyword evidence="5" id="KW-1185">Reference proteome</keyword>
<keyword evidence="1" id="KW-0489">Methyltransferase</keyword>
<dbReference type="PANTHER" id="PTHR46429">
    <property type="entry name" value="23S RRNA (GUANOSINE-2'-O-)-METHYLTRANSFERASE RLMB"/>
    <property type="match status" value="1"/>
</dbReference>
<evidence type="ECO:0000256" key="1">
    <source>
        <dbReference type="ARBA" id="ARBA00022603"/>
    </source>
</evidence>
<keyword evidence="2" id="KW-0808">Transferase</keyword>
<dbReference type="Pfam" id="PF00588">
    <property type="entry name" value="SpoU_methylase"/>
    <property type="match status" value="1"/>
</dbReference>